<gene>
    <name evidence="2" type="ORF">PCOR1329_LOCUS2939</name>
</gene>
<dbReference type="Proteomes" id="UP001189429">
    <property type="component" value="Unassembled WGS sequence"/>
</dbReference>
<name>A0ABN9PHK9_9DINO</name>
<sequence>QAAGQAREGAGLGAARRRRRRAARRGERGRTARGAAASQRQWPAPRGAACSGWGCCFRQWPAPRGAASGGCCACCGRQRSRLRPDPGQNLHGAFPHGMCRGAGSPWQWPAPRGAFVWSCAVSQRQLPAHRGMLCLTARCSARRSRPPSRSSTACAAGSAAWGSQSRWGPQCPCTGTGSWPQPVIPLWRVQSSFQGRNSSLKAGCCVLMGLPLPPVVCGDLVGTVSVFWPKQSLRVQVVDIVSSDGCQATSKEVKVDEVDDDAEIEAELAALLAPRAVSELGGEDEVVREAFEGSAAGAASTCPSLP</sequence>
<evidence type="ECO:0000256" key="1">
    <source>
        <dbReference type="SAM" id="MobiDB-lite"/>
    </source>
</evidence>
<feature type="non-terminal residue" evidence="2">
    <location>
        <position position="1"/>
    </location>
</feature>
<protein>
    <submittedName>
        <fullName evidence="2">Uncharacterized protein</fullName>
    </submittedName>
</protein>
<evidence type="ECO:0000313" key="2">
    <source>
        <dbReference type="EMBL" id="CAK0792295.1"/>
    </source>
</evidence>
<accession>A0ABN9PHK9</accession>
<evidence type="ECO:0000313" key="3">
    <source>
        <dbReference type="Proteomes" id="UP001189429"/>
    </source>
</evidence>
<dbReference type="EMBL" id="CAUYUJ010000748">
    <property type="protein sequence ID" value="CAK0792295.1"/>
    <property type="molecule type" value="Genomic_DNA"/>
</dbReference>
<comment type="caution">
    <text evidence="2">The sequence shown here is derived from an EMBL/GenBank/DDBJ whole genome shotgun (WGS) entry which is preliminary data.</text>
</comment>
<organism evidence="2 3">
    <name type="scientific">Prorocentrum cordatum</name>
    <dbReference type="NCBI Taxonomy" id="2364126"/>
    <lineage>
        <taxon>Eukaryota</taxon>
        <taxon>Sar</taxon>
        <taxon>Alveolata</taxon>
        <taxon>Dinophyceae</taxon>
        <taxon>Prorocentrales</taxon>
        <taxon>Prorocentraceae</taxon>
        <taxon>Prorocentrum</taxon>
    </lineage>
</organism>
<proteinExistence type="predicted"/>
<reference evidence="2" key="1">
    <citation type="submission" date="2023-10" db="EMBL/GenBank/DDBJ databases">
        <authorList>
            <person name="Chen Y."/>
            <person name="Shah S."/>
            <person name="Dougan E. K."/>
            <person name="Thang M."/>
            <person name="Chan C."/>
        </authorList>
    </citation>
    <scope>NUCLEOTIDE SEQUENCE [LARGE SCALE GENOMIC DNA]</scope>
</reference>
<feature type="region of interest" description="Disordered" evidence="1">
    <location>
        <begin position="1"/>
        <end position="41"/>
    </location>
</feature>
<keyword evidence="3" id="KW-1185">Reference proteome</keyword>